<feature type="transmembrane region" description="Helical" evidence="3">
    <location>
        <begin position="212"/>
        <end position="229"/>
    </location>
</feature>
<keyword evidence="3" id="KW-0812">Transmembrane</keyword>
<organism evidence="4 5">
    <name type="scientific">Lactuca sativa</name>
    <name type="common">Garden lettuce</name>
    <dbReference type="NCBI Taxonomy" id="4236"/>
    <lineage>
        <taxon>Eukaryota</taxon>
        <taxon>Viridiplantae</taxon>
        <taxon>Streptophyta</taxon>
        <taxon>Embryophyta</taxon>
        <taxon>Tracheophyta</taxon>
        <taxon>Spermatophyta</taxon>
        <taxon>Magnoliopsida</taxon>
        <taxon>eudicotyledons</taxon>
        <taxon>Gunneridae</taxon>
        <taxon>Pentapetalae</taxon>
        <taxon>asterids</taxon>
        <taxon>campanulids</taxon>
        <taxon>Asterales</taxon>
        <taxon>Asteraceae</taxon>
        <taxon>Cichorioideae</taxon>
        <taxon>Cichorieae</taxon>
        <taxon>Lactucinae</taxon>
        <taxon>Lactuca</taxon>
    </lineage>
</organism>
<evidence type="ECO:0000256" key="1">
    <source>
        <dbReference type="SAM" id="Coils"/>
    </source>
</evidence>
<keyword evidence="1" id="KW-0175">Coiled coil</keyword>
<keyword evidence="3" id="KW-0472">Membrane</keyword>
<protein>
    <submittedName>
        <fullName evidence="4">Uncharacterized protein</fullName>
    </submittedName>
</protein>
<feature type="coiled-coil region" evidence="1">
    <location>
        <begin position="104"/>
        <end position="171"/>
    </location>
</feature>
<feature type="region of interest" description="Disordered" evidence="2">
    <location>
        <begin position="50"/>
        <end position="71"/>
    </location>
</feature>
<dbReference type="PANTHER" id="PTHR35731">
    <property type="entry name" value="8-AMINO-7-OXONONANOATE SYNTHASE"/>
    <property type="match status" value="1"/>
</dbReference>
<evidence type="ECO:0000313" key="4">
    <source>
        <dbReference type="EMBL" id="KAJ0188157.1"/>
    </source>
</evidence>
<evidence type="ECO:0000256" key="2">
    <source>
        <dbReference type="SAM" id="MobiDB-lite"/>
    </source>
</evidence>
<feature type="transmembrane region" description="Helical" evidence="3">
    <location>
        <begin position="235"/>
        <end position="254"/>
    </location>
</feature>
<dbReference type="AlphaFoldDB" id="A0A9R1UJC9"/>
<dbReference type="EMBL" id="NBSK02000009">
    <property type="protein sequence ID" value="KAJ0188157.1"/>
    <property type="molecule type" value="Genomic_DNA"/>
</dbReference>
<gene>
    <name evidence="4" type="ORF">LSAT_V11C900469020</name>
</gene>
<dbReference type="PANTHER" id="PTHR35731:SF1">
    <property type="entry name" value="8-AMINO-7-OXONONANOATE SYNTHASE"/>
    <property type="match status" value="1"/>
</dbReference>
<comment type="caution">
    <text evidence="4">The sequence shown here is derived from an EMBL/GenBank/DDBJ whole genome shotgun (WGS) entry which is preliminary data.</text>
</comment>
<keyword evidence="3" id="KW-1133">Transmembrane helix</keyword>
<reference evidence="4 5" key="1">
    <citation type="journal article" date="2017" name="Nat. Commun.">
        <title>Genome assembly with in vitro proximity ligation data and whole-genome triplication in lettuce.</title>
        <authorList>
            <person name="Reyes-Chin-Wo S."/>
            <person name="Wang Z."/>
            <person name="Yang X."/>
            <person name="Kozik A."/>
            <person name="Arikit S."/>
            <person name="Song C."/>
            <person name="Xia L."/>
            <person name="Froenicke L."/>
            <person name="Lavelle D.O."/>
            <person name="Truco M.J."/>
            <person name="Xia R."/>
            <person name="Zhu S."/>
            <person name="Xu C."/>
            <person name="Xu H."/>
            <person name="Xu X."/>
            <person name="Cox K."/>
            <person name="Korf I."/>
            <person name="Meyers B.C."/>
            <person name="Michelmore R.W."/>
        </authorList>
    </citation>
    <scope>NUCLEOTIDE SEQUENCE [LARGE SCALE GENOMIC DNA]</scope>
    <source>
        <strain evidence="5">cv. Salinas</strain>
        <tissue evidence="4">Seedlings</tissue>
    </source>
</reference>
<accession>A0A9R1UJC9</accession>
<proteinExistence type="predicted"/>
<dbReference type="Proteomes" id="UP000235145">
    <property type="component" value="Unassembled WGS sequence"/>
</dbReference>
<keyword evidence="5" id="KW-1185">Reference proteome</keyword>
<sequence length="275" mass="31695">MLRNRNREGKKNTMISLQSIQTTTFTTSTKHDFFYRTDPPIKNHHHSRLFLRKSKNSDENPNTTSDEGDSKKQELLVRIAMLQAQKVRLTDFLDERSDYLTQFAEEANAEFDQVGENARKELEEASLRIMGNIESQMQAFEESAESSKLEIEENQKKLDEFEVRFENERNEGLFFKNLGQSKPVDPTIAKGEAEKIKELTSQTVGTETRRNIYLGLIGLISISLIDSFISQSFDWRKGVILGLILIGLVTQLTYEQKMLAETKSKDTEKNQDKKE</sequence>
<name>A0A9R1UJC9_LACSA</name>
<evidence type="ECO:0000313" key="5">
    <source>
        <dbReference type="Proteomes" id="UP000235145"/>
    </source>
</evidence>
<evidence type="ECO:0000256" key="3">
    <source>
        <dbReference type="SAM" id="Phobius"/>
    </source>
</evidence>